<evidence type="ECO:0000313" key="2">
    <source>
        <dbReference type="Proteomes" id="UP000324832"/>
    </source>
</evidence>
<reference evidence="1 2" key="1">
    <citation type="submission" date="2017-07" db="EMBL/GenBank/DDBJ databases">
        <authorList>
            <person name="Talla V."/>
            <person name="Backstrom N."/>
        </authorList>
    </citation>
    <scope>NUCLEOTIDE SEQUENCE [LARGE SCALE GENOMIC DNA]</scope>
</reference>
<proteinExistence type="predicted"/>
<protein>
    <submittedName>
        <fullName evidence="1">Uncharacterized protein</fullName>
    </submittedName>
</protein>
<name>A0A5E4PQ41_9NEOP</name>
<evidence type="ECO:0000313" key="1">
    <source>
        <dbReference type="EMBL" id="VVC87444.1"/>
    </source>
</evidence>
<dbReference type="EMBL" id="FZQP02000115">
    <property type="protein sequence ID" value="VVC87444.1"/>
    <property type="molecule type" value="Genomic_DNA"/>
</dbReference>
<dbReference type="AlphaFoldDB" id="A0A5E4PQ41"/>
<gene>
    <name evidence="1" type="ORF">LSINAPIS_LOCUS1046</name>
</gene>
<organism evidence="1 2">
    <name type="scientific">Leptidea sinapis</name>
    <dbReference type="NCBI Taxonomy" id="189913"/>
    <lineage>
        <taxon>Eukaryota</taxon>
        <taxon>Metazoa</taxon>
        <taxon>Ecdysozoa</taxon>
        <taxon>Arthropoda</taxon>
        <taxon>Hexapoda</taxon>
        <taxon>Insecta</taxon>
        <taxon>Pterygota</taxon>
        <taxon>Neoptera</taxon>
        <taxon>Endopterygota</taxon>
        <taxon>Lepidoptera</taxon>
        <taxon>Glossata</taxon>
        <taxon>Ditrysia</taxon>
        <taxon>Papilionoidea</taxon>
        <taxon>Pieridae</taxon>
        <taxon>Dismorphiinae</taxon>
        <taxon>Leptidea</taxon>
    </lineage>
</organism>
<sequence length="202" mass="22484">MPNTDTNMSWCTGSDEWDEIDNGDSVNGNVVNLDNEVLAGIQRRCCVVFYVDRQAYPYSLAMADELVLLSRLFSAISGSVFIQLGLKRAVAAIGVPVAAAELEGGDEADLVIVDTPTAPTNNVEALLNQTSEIPADLRSRLMHGPLQFVPKYIFVEEEWMKPTYNDEKKLKRTKRTRGWVVVMKSSMKMAFHSMGTNYSMHS</sequence>
<keyword evidence="2" id="KW-1185">Reference proteome</keyword>
<accession>A0A5E4PQ41</accession>
<dbReference type="Proteomes" id="UP000324832">
    <property type="component" value="Unassembled WGS sequence"/>
</dbReference>